<feature type="compositionally biased region" description="Basic and acidic residues" evidence="1">
    <location>
        <begin position="199"/>
        <end position="210"/>
    </location>
</feature>
<feature type="compositionally biased region" description="Pro residues" evidence="1">
    <location>
        <begin position="261"/>
        <end position="273"/>
    </location>
</feature>
<gene>
    <name evidence="2" type="ORF">D9758_012003</name>
</gene>
<feature type="compositionally biased region" description="Polar residues" evidence="1">
    <location>
        <begin position="242"/>
        <end position="259"/>
    </location>
</feature>
<dbReference type="EMBL" id="JAACJM010000111">
    <property type="protein sequence ID" value="KAF5345553.1"/>
    <property type="molecule type" value="Genomic_DNA"/>
</dbReference>
<dbReference type="Proteomes" id="UP000559256">
    <property type="component" value="Unassembled WGS sequence"/>
</dbReference>
<dbReference type="OrthoDB" id="20872at2759"/>
<sequence length="321" mass="35179">MTVLFFGAGWEAIGSKRLLKLGISRLTGIPPAVLGGSRPIEDIDIQERMTWCAGRQTTRPPDLAYCLLGILGVSMTPDYSEDAKTAFKRLQIALVQSYPDRFKEFKGDDIYTMLLSQNMCTRVQSGYNDSSFFTSIHSSTTASSSSPSLDKDSLSPLTDQPALQNRSAWVRLSRPLGLLSSVISTSTSSNSLPAPADTVSRETDNRESESRNVSNKRFFASHKVSFRSGLMSPDLKYAAVTRSSHTTAHGRLPSTSYPVSQPRPPPLPLPRLPAPTNSRPAYVLEKTGGGLYLHRRRVANQFTSSDVQAWARSPRPAQGQP</sequence>
<name>A0A8H5FR25_9AGAR</name>
<reference evidence="2 3" key="1">
    <citation type="journal article" date="2020" name="ISME J.">
        <title>Uncovering the hidden diversity of litter-decomposition mechanisms in mushroom-forming fungi.</title>
        <authorList>
            <person name="Floudas D."/>
            <person name="Bentzer J."/>
            <person name="Ahren D."/>
            <person name="Johansson T."/>
            <person name="Persson P."/>
            <person name="Tunlid A."/>
        </authorList>
    </citation>
    <scope>NUCLEOTIDE SEQUENCE [LARGE SCALE GENOMIC DNA]</scope>
    <source>
        <strain evidence="2 3">CBS 291.85</strain>
    </source>
</reference>
<keyword evidence="3" id="KW-1185">Reference proteome</keyword>
<evidence type="ECO:0000313" key="3">
    <source>
        <dbReference type="Proteomes" id="UP000559256"/>
    </source>
</evidence>
<organism evidence="2 3">
    <name type="scientific">Tetrapyrgos nigripes</name>
    <dbReference type="NCBI Taxonomy" id="182062"/>
    <lineage>
        <taxon>Eukaryota</taxon>
        <taxon>Fungi</taxon>
        <taxon>Dikarya</taxon>
        <taxon>Basidiomycota</taxon>
        <taxon>Agaricomycotina</taxon>
        <taxon>Agaricomycetes</taxon>
        <taxon>Agaricomycetidae</taxon>
        <taxon>Agaricales</taxon>
        <taxon>Marasmiineae</taxon>
        <taxon>Marasmiaceae</taxon>
        <taxon>Tetrapyrgos</taxon>
    </lineage>
</organism>
<dbReference type="AlphaFoldDB" id="A0A8H5FR25"/>
<feature type="region of interest" description="Disordered" evidence="1">
    <location>
        <begin position="242"/>
        <end position="281"/>
    </location>
</feature>
<dbReference type="PANTHER" id="PTHR10622:SF10">
    <property type="entry name" value="HET DOMAIN-CONTAINING PROTEIN"/>
    <property type="match status" value="1"/>
</dbReference>
<comment type="caution">
    <text evidence="2">The sequence shown here is derived from an EMBL/GenBank/DDBJ whole genome shotgun (WGS) entry which is preliminary data.</text>
</comment>
<evidence type="ECO:0000256" key="1">
    <source>
        <dbReference type="SAM" id="MobiDB-lite"/>
    </source>
</evidence>
<proteinExistence type="predicted"/>
<feature type="region of interest" description="Disordered" evidence="1">
    <location>
        <begin position="184"/>
        <end position="214"/>
    </location>
</feature>
<evidence type="ECO:0000313" key="2">
    <source>
        <dbReference type="EMBL" id="KAF5345553.1"/>
    </source>
</evidence>
<protein>
    <submittedName>
        <fullName evidence="2">Uncharacterized protein</fullName>
    </submittedName>
</protein>
<accession>A0A8H5FR25</accession>
<dbReference type="PANTHER" id="PTHR10622">
    <property type="entry name" value="HET DOMAIN-CONTAINING PROTEIN"/>
    <property type="match status" value="1"/>
</dbReference>